<feature type="domain" description="Isopropylmalate dehydrogenase-like" evidence="21">
    <location>
        <begin position="29"/>
        <end position="426"/>
    </location>
</feature>
<dbReference type="InterPro" id="IPR004439">
    <property type="entry name" value="Isocitrate_DH_NADP_dimer_prok"/>
</dbReference>
<dbReference type="GO" id="GO:0006099">
    <property type="term" value="P:tricarboxylic acid cycle"/>
    <property type="evidence" value="ECO:0007669"/>
    <property type="project" value="UniProtKB-UniRule"/>
</dbReference>
<protein>
    <recommendedName>
        <fullName evidence="5 20">Isocitrate dehydrogenase [NADP]</fullName>
        <ecNumber evidence="4 20">1.1.1.42</ecNumber>
    </recommendedName>
</protein>
<keyword evidence="11 22" id="KW-0560">Oxidoreductase</keyword>
<evidence type="ECO:0000256" key="15">
    <source>
        <dbReference type="PIRSR" id="PIRSR604439-1"/>
    </source>
</evidence>
<feature type="binding site" evidence="15">
    <location>
        <position position="112"/>
    </location>
    <ligand>
        <name>D-threo-isocitrate</name>
        <dbReference type="ChEBI" id="CHEBI:15562"/>
    </ligand>
</feature>
<keyword evidence="8 20" id="KW-0479">Metal-binding</keyword>
<evidence type="ECO:0000256" key="4">
    <source>
        <dbReference type="ARBA" id="ARBA00013013"/>
    </source>
</evidence>
<dbReference type="Gene3D" id="3.40.718.10">
    <property type="entry name" value="Isopropylmalate Dehydrogenase"/>
    <property type="match status" value="1"/>
</dbReference>
<dbReference type="NCBIfam" id="NF005425">
    <property type="entry name" value="PRK07006.1"/>
    <property type="match status" value="1"/>
</dbReference>
<evidence type="ECO:0000256" key="8">
    <source>
        <dbReference type="ARBA" id="ARBA00022723"/>
    </source>
</evidence>
<dbReference type="SUPFAM" id="SSF53659">
    <property type="entry name" value="Isocitrate/Isopropylmalate dehydrogenase-like"/>
    <property type="match status" value="1"/>
</dbReference>
<evidence type="ECO:0000256" key="3">
    <source>
        <dbReference type="ARBA" id="ARBA00011738"/>
    </source>
</evidence>
<evidence type="ECO:0000256" key="10">
    <source>
        <dbReference type="ARBA" id="ARBA00022857"/>
    </source>
</evidence>
<evidence type="ECO:0000256" key="18">
    <source>
        <dbReference type="PIRSR" id="PIRSR604439-4"/>
    </source>
</evidence>
<dbReference type="Proteomes" id="UP000249522">
    <property type="component" value="Unassembled WGS sequence"/>
</dbReference>
<dbReference type="AlphaFoldDB" id="A0A2W1L279"/>
<feature type="binding site" evidence="15">
    <location>
        <position position="128"/>
    </location>
    <ligand>
        <name>D-threo-isocitrate</name>
        <dbReference type="ChEBI" id="CHEBI:15562"/>
    </ligand>
</feature>
<feature type="binding site" evidence="15">
    <location>
        <position position="118"/>
    </location>
    <ligand>
        <name>D-threo-isocitrate</name>
        <dbReference type="ChEBI" id="CHEBI:15562"/>
    </ligand>
</feature>
<evidence type="ECO:0000256" key="17">
    <source>
        <dbReference type="PIRSR" id="PIRSR604439-3"/>
    </source>
</evidence>
<feature type="modified residue" description="N6-acetyllysine" evidence="19">
    <location>
        <position position="141"/>
    </location>
</feature>
<dbReference type="InterPro" id="IPR019818">
    <property type="entry name" value="IsoCit/isopropylmalate_DH_CS"/>
</dbReference>
<dbReference type="GO" id="GO:0000287">
    <property type="term" value="F:magnesium ion binding"/>
    <property type="evidence" value="ECO:0007669"/>
    <property type="project" value="InterPro"/>
</dbReference>
<proteinExistence type="inferred from homology"/>
<evidence type="ECO:0000256" key="7">
    <source>
        <dbReference type="ARBA" id="ARBA00022532"/>
    </source>
</evidence>
<evidence type="ECO:0000259" key="21">
    <source>
        <dbReference type="SMART" id="SM01329"/>
    </source>
</evidence>
<dbReference type="EC" id="1.1.1.42" evidence="4 20"/>
<evidence type="ECO:0000313" key="22">
    <source>
        <dbReference type="EMBL" id="PZD94068.1"/>
    </source>
</evidence>
<dbReference type="PANTHER" id="PTHR43504">
    <property type="entry name" value="ISOCITRATE DEHYDROGENASE [NADP]"/>
    <property type="match status" value="1"/>
</dbReference>
<evidence type="ECO:0000256" key="2">
    <source>
        <dbReference type="ARBA" id="ARBA00007769"/>
    </source>
</evidence>
<feature type="modified residue" description="Phosphoserine" evidence="19">
    <location>
        <position position="112"/>
    </location>
</feature>
<keyword evidence="23" id="KW-1185">Reference proteome</keyword>
<dbReference type="Pfam" id="PF00180">
    <property type="entry name" value="Iso_dh"/>
    <property type="match status" value="1"/>
</dbReference>
<dbReference type="EMBL" id="QKRB01000054">
    <property type="protein sequence ID" value="PZD94068.1"/>
    <property type="molecule type" value="Genomic_DNA"/>
</dbReference>
<reference evidence="22 23" key="1">
    <citation type="submission" date="2018-06" db="EMBL/GenBank/DDBJ databases">
        <title>Paenibacillus imtechensis sp. nov.</title>
        <authorList>
            <person name="Pinnaka A.K."/>
            <person name="Singh H."/>
            <person name="Kaur M."/>
        </authorList>
    </citation>
    <scope>NUCLEOTIDE SEQUENCE [LARGE SCALE GENOMIC DNA]</scope>
    <source>
        <strain evidence="22 23">SMB1</strain>
    </source>
</reference>
<evidence type="ECO:0000256" key="1">
    <source>
        <dbReference type="ARBA" id="ARBA00001936"/>
    </source>
</evidence>
<dbReference type="GO" id="GO:0006097">
    <property type="term" value="P:glyoxylate cycle"/>
    <property type="evidence" value="ECO:0007669"/>
    <property type="project" value="UniProtKB-KW"/>
</dbReference>
<dbReference type="PROSITE" id="PS00470">
    <property type="entry name" value="IDH_IMDH"/>
    <property type="match status" value="1"/>
</dbReference>
<feature type="modified residue" description="N6-succinyllysine" evidence="19">
    <location>
        <position position="241"/>
    </location>
</feature>
<comment type="function">
    <text evidence="14">Catalyzes the oxidative decarboxylation of isocitrate to 2-oxoglutarate and carbon dioxide with the concomitant reduction of NADP(+).</text>
</comment>
<dbReference type="SMART" id="SM01329">
    <property type="entry name" value="Iso_dh"/>
    <property type="match status" value="1"/>
</dbReference>
<evidence type="ECO:0000256" key="9">
    <source>
        <dbReference type="ARBA" id="ARBA00022842"/>
    </source>
</evidence>
<evidence type="ECO:0000256" key="5">
    <source>
        <dbReference type="ARBA" id="ARBA00019562"/>
    </source>
</evidence>
<keyword evidence="10 16" id="KW-0521">NADP</keyword>
<feature type="binding site" evidence="16">
    <location>
        <position position="103"/>
    </location>
    <ligand>
        <name>NADP(+)</name>
        <dbReference type="ChEBI" id="CHEBI:58349"/>
    </ligand>
</feature>
<dbReference type="GO" id="GO:0004450">
    <property type="term" value="F:isocitrate dehydrogenase (NADP+) activity"/>
    <property type="evidence" value="ECO:0007669"/>
    <property type="project" value="UniProtKB-UniRule"/>
</dbReference>
<evidence type="ECO:0000313" key="23">
    <source>
        <dbReference type="Proteomes" id="UP000249522"/>
    </source>
</evidence>
<dbReference type="InterPro" id="IPR024084">
    <property type="entry name" value="IsoPropMal-DH-like_dom"/>
</dbReference>
<feature type="binding site" evidence="16">
    <location>
        <position position="409"/>
    </location>
    <ligand>
        <name>NADP(+)</name>
        <dbReference type="ChEBI" id="CHEBI:58349"/>
    </ligand>
</feature>
<feature type="modified residue" description="N6-succinyllysine" evidence="19">
    <location>
        <position position="99"/>
    </location>
</feature>
<comment type="cofactor">
    <cofactor evidence="17">
        <name>Mg(2+)</name>
        <dbReference type="ChEBI" id="CHEBI:18420"/>
    </cofactor>
    <cofactor evidence="17">
        <name>Mn(2+)</name>
        <dbReference type="ChEBI" id="CHEBI:29035"/>
    </cofactor>
    <text evidence="17">Binds 1 Mg(2+) or Mn(2+) ion per subunit.</text>
</comment>
<evidence type="ECO:0000256" key="19">
    <source>
        <dbReference type="PIRSR" id="PIRSR604439-5"/>
    </source>
</evidence>
<evidence type="ECO:0000256" key="16">
    <source>
        <dbReference type="PIRSR" id="PIRSR604439-2"/>
    </source>
</evidence>
<evidence type="ECO:0000256" key="6">
    <source>
        <dbReference type="ARBA" id="ARBA00022435"/>
    </source>
</evidence>
<comment type="subunit">
    <text evidence="3">Homodimer.</text>
</comment>
<name>A0A2W1L279_9BACL</name>
<feature type="binding site" evidence="17">
    <location>
        <position position="319"/>
    </location>
    <ligand>
        <name>Mg(2+)</name>
        <dbReference type="ChEBI" id="CHEBI:18420"/>
    </ligand>
</feature>
<keyword evidence="7 20" id="KW-0816">Tricarboxylic acid cycle</keyword>
<evidence type="ECO:0000256" key="14">
    <source>
        <dbReference type="ARBA" id="ARBA00046127"/>
    </source>
</evidence>
<comment type="catalytic activity">
    <reaction evidence="13">
        <text>D-threo-isocitrate + NADP(+) = 2-oxoglutarate + CO2 + NADPH</text>
        <dbReference type="Rhea" id="RHEA:19629"/>
        <dbReference type="ChEBI" id="CHEBI:15562"/>
        <dbReference type="ChEBI" id="CHEBI:16526"/>
        <dbReference type="ChEBI" id="CHEBI:16810"/>
        <dbReference type="ChEBI" id="CHEBI:57783"/>
        <dbReference type="ChEBI" id="CHEBI:58349"/>
        <dbReference type="EC" id="1.1.1.42"/>
    </reaction>
</comment>
<organism evidence="22 23">
    <name type="scientific">Paenibacillus sambharensis</name>
    <dbReference type="NCBI Taxonomy" id="1803190"/>
    <lineage>
        <taxon>Bacteria</taxon>
        <taxon>Bacillati</taxon>
        <taxon>Bacillota</taxon>
        <taxon>Bacilli</taxon>
        <taxon>Bacillales</taxon>
        <taxon>Paenibacillaceae</taxon>
        <taxon>Paenibacillus</taxon>
    </lineage>
</organism>
<feature type="site" description="Critical for catalysis" evidence="18">
    <location>
        <position position="229"/>
    </location>
</feature>
<accession>A0A2W1L279</accession>
<evidence type="ECO:0000256" key="20">
    <source>
        <dbReference type="RuleBase" id="RU004446"/>
    </source>
</evidence>
<keyword evidence="6 20" id="KW-0329">Glyoxylate bypass</keyword>
<dbReference type="NCBIfam" id="TIGR00183">
    <property type="entry name" value="prok_nadp_idh"/>
    <property type="match status" value="1"/>
</dbReference>
<feature type="binding site" evidence="15">
    <location>
        <position position="114"/>
    </location>
    <ligand>
        <name>D-threo-isocitrate</name>
        <dbReference type="ChEBI" id="CHEBI:15562"/>
    </ligand>
</feature>
<comment type="cofactor">
    <cofactor evidence="1">
        <name>Mn(2+)</name>
        <dbReference type="ChEBI" id="CHEBI:29035"/>
    </cofactor>
</comment>
<keyword evidence="9 17" id="KW-0460">Magnesium</keyword>
<sequence length="430" mass="47305">MQLEKFAMPTEGDKITIQDGKLQVPNNPIVPFIEGDGTGRDIWRASKRVLDAAVEKAYKGEKKIAWYEVFAGEKAFNTYGEWLPADTLTAIREYIVAIKGPLTTPIGGGIRSLNVALRQELDLYVCLRPVRYFDGVPSPVKRPELVNMVIFRENTEDIYAGIEYQEGSDEVKKVIAFLQEQMGVKKIRFPETSGIGIKPVSSEGSKRLARAAIEYAIKHGRKSVTLVHKGNIMKFTEGAFKNWGYEVAEQEFADKTFTWGQYDRIKETDGVDAANKAQAEAEAAGKVIVKDAIADIALQQVLTRPTDFDVIATLNLNGDYLSDALAAQVGGIGIAPGANINYLTGHAIFEATHGTAPKYADKDVVNPGSVILSGVMMLEHLGWQEAADLIYKGMETSINNKTVTYDFARLMDGATEVKCSEFADHIINNL</sequence>
<evidence type="ECO:0000256" key="13">
    <source>
        <dbReference type="ARBA" id="ARBA00023554"/>
    </source>
</evidence>
<feature type="binding site" evidence="16">
    <location>
        <begin position="353"/>
        <end position="359"/>
    </location>
    <ligand>
        <name>NADP(+)</name>
        <dbReference type="ChEBI" id="CHEBI:58349"/>
    </ligand>
</feature>
<evidence type="ECO:0000256" key="11">
    <source>
        <dbReference type="ARBA" id="ARBA00023002"/>
    </source>
</evidence>
<evidence type="ECO:0000256" key="12">
    <source>
        <dbReference type="ARBA" id="ARBA00023211"/>
    </source>
</evidence>
<comment type="similarity">
    <text evidence="2">Belongs to the isocitrate and isopropylmalate dehydrogenases family.</text>
</comment>
<feature type="binding site" evidence="16">
    <location>
        <position position="366"/>
    </location>
    <ligand>
        <name>NADP(+)</name>
        <dbReference type="ChEBI" id="CHEBI:58349"/>
    </ligand>
</feature>
<dbReference type="PANTHER" id="PTHR43504:SF1">
    <property type="entry name" value="ISOCITRATE DEHYDROGENASE [NADP]"/>
    <property type="match status" value="1"/>
</dbReference>
<dbReference type="RefSeq" id="WP_111148391.1">
    <property type="nucleotide sequence ID" value="NZ_QKRB01000054.1"/>
</dbReference>
<keyword evidence="12 17" id="KW-0464">Manganese</keyword>
<comment type="caution">
    <text evidence="22">The sequence shown here is derived from an EMBL/GenBank/DDBJ whole genome shotgun (WGS) entry which is preliminary data.</text>
</comment>
<dbReference type="GO" id="GO:0051287">
    <property type="term" value="F:NAD binding"/>
    <property type="evidence" value="ECO:0007669"/>
    <property type="project" value="InterPro"/>
</dbReference>
<feature type="site" description="Critical for catalysis" evidence="18">
    <location>
        <position position="159"/>
    </location>
</feature>
<feature type="binding site" evidence="16">
    <location>
        <position position="405"/>
    </location>
    <ligand>
        <name>NADP(+)</name>
        <dbReference type="ChEBI" id="CHEBI:58349"/>
    </ligand>
</feature>
<gene>
    <name evidence="22" type="ORF">DNH61_19100</name>
</gene>
<feature type="binding site" evidence="15">
    <location>
        <position position="152"/>
    </location>
    <ligand>
        <name>D-threo-isocitrate</name>
        <dbReference type="ChEBI" id="CHEBI:15562"/>
    </ligand>
</feature>
<dbReference type="OrthoDB" id="9806254at2"/>